<dbReference type="Proteomes" id="UP001597405">
    <property type="component" value="Unassembled WGS sequence"/>
</dbReference>
<sequence length="159" mass="18090">MRAKEPLFRKVNTRTHGVHHGNGGEYRWSRNTEREDRTSRGSMHGGHRRGLDYTPLFKFLLSHVGDDWAAVHSEAVARLNRADPIFWMVARSEAERKPFIRGGESSYFSGLYVDGDNRLARVDPDLRVEDMEPSCSCCTHTFNGLPFTRAFKPLVPEAG</sequence>
<gene>
    <name evidence="2" type="ORF">ACFSOZ_14725</name>
</gene>
<evidence type="ECO:0000313" key="3">
    <source>
        <dbReference type="Proteomes" id="UP001597405"/>
    </source>
</evidence>
<feature type="compositionally biased region" description="Basic and acidic residues" evidence="1">
    <location>
        <begin position="27"/>
        <end position="39"/>
    </location>
</feature>
<organism evidence="2 3">
    <name type="scientific">Mesorhizobium newzealandense</name>
    <dbReference type="NCBI Taxonomy" id="1300302"/>
    <lineage>
        <taxon>Bacteria</taxon>
        <taxon>Pseudomonadati</taxon>
        <taxon>Pseudomonadota</taxon>
        <taxon>Alphaproteobacteria</taxon>
        <taxon>Hyphomicrobiales</taxon>
        <taxon>Phyllobacteriaceae</taxon>
        <taxon>Mesorhizobium</taxon>
    </lineage>
</organism>
<dbReference type="RefSeq" id="WP_379099101.1">
    <property type="nucleotide sequence ID" value="NZ_JBHUGZ010000010.1"/>
</dbReference>
<feature type="region of interest" description="Disordered" evidence="1">
    <location>
        <begin position="14"/>
        <end position="46"/>
    </location>
</feature>
<accession>A0ABW4UA01</accession>
<evidence type="ECO:0000256" key="1">
    <source>
        <dbReference type="SAM" id="MobiDB-lite"/>
    </source>
</evidence>
<name>A0ABW4UA01_9HYPH</name>
<reference evidence="3" key="1">
    <citation type="journal article" date="2019" name="Int. J. Syst. Evol. Microbiol.">
        <title>The Global Catalogue of Microorganisms (GCM) 10K type strain sequencing project: providing services to taxonomists for standard genome sequencing and annotation.</title>
        <authorList>
            <consortium name="The Broad Institute Genomics Platform"/>
            <consortium name="The Broad Institute Genome Sequencing Center for Infectious Disease"/>
            <person name="Wu L."/>
            <person name="Ma J."/>
        </authorList>
    </citation>
    <scope>NUCLEOTIDE SEQUENCE [LARGE SCALE GENOMIC DNA]</scope>
    <source>
        <strain evidence="3">CGMCC 1.16225</strain>
    </source>
</reference>
<dbReference type="EMBL" id="JBHUGZ010000010">
    <property type="protein sequence ID" value="MFD1983911.1"/>
    <property type="molecule type" value="Genomic_DNA"/>
</dbReference>
<keyword evidence="3" id="KW-1185">Reference proteome</keyword>
<comment type="caution">
    <text evidence="2">The sequence shown here is derived from an EMBL/GenBank/DDBJ whole genome shotgun (WGS) entry which is preliminary data.</text>
</comment>
<evidence type="ECO:0000313" key="2">
    <source>
        <dbReference type="EMBL" id="MFD1983911.1"/>
    </source>
</evidence>
<protein>
    <submittedName>
        <fullName evidence="2">Uncharacterized protein</fullName>
    </submittedName>
</protein>
<proteinExistence type="predicted"/>